<feature type="domain" description="Histidine-specific methyltransferase SAM-dependent" evidence="3">
    <location>
        <begin position="35"/>
        <end position="342"/>
    </location>
</feature>
<keyword evidence="4" id="KW-1185">Reference proteome</keyword>
<keyword evidence="2" id="KW-0808">Transferase</keyword>
<evidence type="ECO:0000259" key="3">
    <source>
        <dbReference type="Pfam" id="PF10017"/>
    </source>
</evidence>
<proteinExistence type="predicted"/>
<accession>A0A9J7N0X8</accession>
<sequence length="519" mass="58809">MAMVIRVASFTRPLMMLYRTYSAVPTVPAVPADLKSVVSSLTSERKHVPHWYLYDTRGSEIYEEIVRASSTYQLWNHEYTLLQTHIKDIVGNMPSSTMLVELGSGASSKTRPVIEALLERQGELTYVPVDIATDYIREVSRELEREYNALTVEPFGGLYMDGLRHLGGRPEPKLLLFLGSSFGNVQIDEQLPMMKEIRARLKVQDRFLLGLDMNTDREAVIRAYRAEFTRCPWLDNFIDHLNKDFEADMNKMTFEDTVDFVENPADGDTPSYVQQYLRSSTKQRVQLRKLGVTIDFLAGERLYLSEGQNYSCKYSEHQVRRLAEKSNFAVEGFWVNEEAKYCVPSQPLMLEGQVLETVGSTEVVGVTVQNDLRWNLHVSNMISSANRKLYLLRRLKRFGVTDLTTVFTAYIHRALEYATPVWHASLTAKQSASLERIQKRACKIILGSCYTSYETAIETLNLCTLTDKRVSICHSPHLCSTPSSGTGYLPSAWTSLSDAPVILSRSIPRSAELTNSLSG</sequence>
<dbReference type="Pfam" id="PF10017">
    <property type="entry name" value="Methyltransf_33"/>
    <property type="match status" value="1"/>
</dbReference>
<dbReference type="Proteomes" id="UP000001554">
    <property type="component" value="Chromosome 10"/>
</dbReference>
<dbReference type="InterPro" id="IPR029063">
    <property type="entry name" value="SAM-dependent_MTases_sf"/>
</dbReference>
<dbReference type="GO" id="GO:0052706">
    <property type="term" value="F:L-histidine N(alpha)-methyltransferase activity"/>
    <property type="evidence" value="ECO:0000318"/>
    <property type="project" value="GO_Central"/>
</dbReference>
<organism evidence="4 5">
    <name type="scientific">Branchiostoma floridae</name>
    <name type="common">Florida lancelet</name>
    <name type="synonym">Amphioxus</name>
    <dbReference type="NCBI Taxonomy" id="7739"/>
    <lineage>
        <taxon>Eukaryota</taxon>
        <taxon>Metazoa</taxon>
        <taxon>Chordata</taxon>
        <taxon>Cephalochordata</taxon>
        <taxon>Leptocardii</taxon>
        <taxon>Amphioxiformes</taxon>
        <taxon>Branchiostomatidae</taxon>
        <taxon>Branchiostoma</taxon>
    </lineage>
</organism>
<gene>
    <name evidence="5" type="primary">LOC118424219</name>
</gene>
<dbReference type="InterPro" id="IPR019257">
    <property type="entry name" value="MeTrfase_dom"/>
</dbReference>
<evidence type="ECO:0000313" key="5">
    <source>
        <dbReference type="RefSeq" id="XP_035688652.1"/>
    </source>
</evidence>
<dbReference type="KEGG" id="bfo:118424219"/>
<evidence type="ECO:0000313" key="4">
    <source>
        <dbReference type="Proteomes" id="UP000001554"/>
    </source>
</evidence>
<dbReference type="Gene3D" id="3.40.50.150">
    <property type="entry name" value="Vaccinia Virus protein VP39"/>
    <property type="match status" value="1"/>
</dbReference>
<name>A0A9J7N0X8_BRAFL</name>
<dbReference type="PANTHER" id="PTHR43397">
    <property type="entry name" value="ERGOTHIONEINE BIOSYNTHESIS PROTEIN 1"/>
    <property type="match status" value="1"/>
</dbReference>
<evidence type="ECO:0000256" key="2">
    <source>
        <dbReference type="ARBA" id="ARBA00022679"/>
    </source>
</evidence>
<dbReference type="GeneID" id="118424219"/>
<reference evidence="4" key="1">
    <citation type="journal article" date="2020" name="Nat. Ecol. Evol.">
        <title>Deeply conserved synteny resolves early events in vertebrate evolution.</title>
        <authorList>
            <person name="Simakov O."/>
            <person name="Marletaz F."/>
            <person name="Yue J.X."/>
            <person name="O'Connell B."/>
            <person name="Jenkins J."/>
            <person name="Brandt A."/>
            <person name="Calef R."/>
            <person name="Tung C.H."/>
            <person name="Huang T.K."/>
            <person name="Schmutz J."/>
            <person name="Satoh N."/>
            <person name="Yu J.K."/>
            <person name="Putnam N.H."/>
            <person name="Green R.E."/>
            <person name="Rokhsar D.S."/>
        </authorList>
    </citation>
    <scope>NUCLEOTIDE SEQUENCE [LARGE SCALE GENOMIC DNA]</scope>
    <source>
        <strain evidence="4">S238N-H82</strain>
    </source>
</reference>
<evidence type="ECO:0000256" key="1">
    <source>
        <dbReference type="ARBA" id="ARBA00022603"/>
    </source>
</evidence>
<keyword evidence="1" id="KW-0489">Methyltransferase</keyword>
<dbReference type="PANTHER" id="PTHR43397:SF1">
    <property type="entry name" value="ERGOTHIONEINE BIOSYNTHESIS PROTEIN 1"/>
    <property type="match status" value="1"/>
</dbReference>
<dbReference type="AlphaFoldDB" id="A0A9J7N0X8"/>
<dbReference type="OrthoDB" id="4190at2759"/>
<dbReference type="GO" id="GO:0032259">
    <property type="term" value="P:methylation"/>
    <property type="evidence" value="ECO:0007669"/>
    <property type="project" value="UniProtKB-KW"/>
</dbReference>
<protein>
    <submittedName>
        <fullName evidence="5">Histidine N-alpha-methyltransferase-like</fullName>
    </submittedName>
</protein>
<dbReference type="InterPro" id="IPR051128">
    <property type="entry name" value="EgtD_Methyltrsf_superfamily"/>
</dbReference>
<reference evidence="5" key="2">
    <citation type="submission" date="2025-08" db="UniProtKB">
        <authorList>
            <consortium name="RefSeq"/>
        </authorList>
    </citation>
    <scope>IDENTIFICATION</scope>
    <source>
        <strain evidence="5">S238N-H82</strain>
        <tissue evidence="5">Testes</tissue>
    </source>
</reference>
<dbReference type="RefSeq" id="XP_035688652.1">
    <property type="nucleotide sequence ID" value="XM_035832759.1"/>
</dbReference>